<keyword evidence="5" id="KW-0443">Lipid metabolism</keyword>
<dbReference type="GO" id="GO:0005789">
    <property type="term" value="C:endoplasmic reticulum membrane"/>
    <property type="evidence" value="ECO:0007669"/>
    <property type="project" value="UniProtKB-SubCell"/>
</dbReference>
<dbReference type="InterPro" id="IPR009617">
    <property type="entry name" value="Seipin"/>
</dbReference>
<reference evidence="9 10" key="1">
    <citation type="journal article" date="2009" name="Science">
        <title>Green evolution and dynamic adaptations revealed by genomes of the marine picoeukaryotes Micromonas.</title>
        <authorList>
            <person name="Worden A.Z."/>
            <person name="Lee J.H."/>
            <person name="Mock T."/>
            <person name="Rouze P."/>
            <person name="Simmons M.P."/>
            <person name="Aerts A.L."/>
            <person name="Allen A.E."/>
            <person name="Cuvelier M.L."/>
            <person name="Derelle E."/>
            <person name="Everett M.V."/>
            <person name="Foulon E."/>
            <person name="Grimwood J."/>
            <person name="Gundlach H."/>
            <person name="Henrissat B."/>
            <person name="Napoli C."/>
            <person name="McDonald S.M."/>
            <person name="Parker M.S."/>
            <person name="Rombauts S."/>
            <person name="Salamov A."/>
            <person name="Von Dassow P."/>
            <person name="Badger J.H."/>
            <person name="Coutinho P.M."/>
            <person name="Demir E."/>
            <person name="Dubchak I."/>
            <person name="Gentemann C."/>
            <person name="Eikrem W."/>
            <person name="Gready J.E."/>
            <person name="John U."/>
            <person name="Lanier W."/>
            <person name="Lindquist E.A."/>
            <person name="Lucas S."/>
            <person name="Mayer K.F."/>
            <person name="Moreau H."/>
            <person name="Not F."/>
            <person name="Otillar R."/>
            <person name="Panaud O."/>
            <person name="Pangilinan J."/>
            <person name="Paulsen I."/>
            <person name="Piegu B."/>
            <person name="Poliakov A."/>
            <person name="Robbens S."/>
            <person name="Schmutz J."/>
            <person name="Toulza E."/>
            <person name="Wyss T."/>
            <person name="Zelensky A."/>
            <person name="Zhou K."/>
            <person name="Armbrust E.V."/>
            <person name="Bhattacharya D."/>
            <person name="Goodenough U.W."/>
            <person name="Van de Peer Y."/>
            <person name="Grigoriev I.V."/>
        </authorList>
    </citation>
    <scope>NUCLEOTIDE SEQUENCE [LARGE SCALE GENOMIC DNA]</scope>
    <source>
        <strain evidence="10">RCC299 / NOUM17</strain>
    </source>
</reference>
<feature type="transmembrane region" description="Helical" evidence="8">
    <location>
        <begin position="266"/>
        <end position="291"/>
    </location>
</feature>
<feature type="compositionally biased region" description="Gly residues" evidence="7">
    <location>
        <begin position="356"/>
        <end position="366"/>
    </location>
</feature>
<keyword evidence="4 8" id="KW-1133">Transmembrane helix</keyword>
<evidence type="ECO:0000256" key="3">
    <source>
        <dbReference type="ARBA" id="ARBA00022824"/>
    </source>
</evidence>
<sequence>MNRTYRGGSVTPDPSLFTAVMEGQWEIVREKLLALATTAAIMTAVAISVSILLLFLSLALVVVFRILVVPTTPASTRQELVFDYVPAAPTAVSSFLGAKETKALALYDNPKLITDAALTSSRVLTPGQRFDVSVSLTLPETRHNVDAGVFQVRAELLTARGEVIANATRPAMLAHTGTEVRLLRLLVSWPLHALGLVEEVRTVTLPMFEGVGERLTRPFAGVRVTVVPRAGGGPNAVPQMWRAHADLRMDMSALTRFLYHYPASSFAVMVLVTWGYLCAAALLVFAAAAAAGVVRVPTSFAGEVVRRASAADGKQRLDPFFDGMGLTTSSDDEAVSAGPTPSRLSADSEGGETTTNGGGGGGGGEGLRQRRGRDFE</sequence>
<evidence type="ECO:0000256" key="2">
    <source>
        <dbReference type="ARBA" id="ARBA00022692"/>
    </source>
</evidence>
<dbReference type="RefSeq" id="XP_002506104.1">
    <property type="nucleotide sequence ID" value="XM_002506058.1"/>
</dbReference>
<dbReference type="OrthoDB" id="3990054at2759"/>
<dbReference type="PANTHER" id="PTHR21212:SF0">
    <property type="entry name" value="SEIPIN"/>
    <property type="match status" value="1"/>
</dbReference>
<gene>
    <name evidence="9" type="ORF">MICPUN_63945</name>
</gene>
<keyword evidence="2 8" id="KW-0812">Transmembrane</keyword>
<evidence type="ECO:0000256" key="5">
    <source>
        <dbReference type="ARBA" id="ARBA00023098"/>
    </source>
</evidence>
<dbReference type="AlphaFoldDB" id="C1EGP3"/>
<protein>
    <recommendedName>
        <fullName evidence="11">Seipin</fullName>
    </recommendedName>
</protein>
<keyword evidence="3" id="KW-0256">Endoplasmic reticulum</keyword>
<accession>C1EGP3</accession>
<dbReference type="InParanoid" id="C1EGP3"/>
<evidence type="ECO:0000256" key="7">
    <source>
        <dbReference type="SAM" id="MobiDB-lite"/>
    </source>
</evidence>
<feature type="transmembrane region" description="Helical" evidence="8">
    <location>
        <begin position="39"/>
        <end position="68"/>
    </location>
</feature>
<dbReference type="GeneID" id="8249033"/>
<name>C1EGP3_MICCC</name>
<dbReference type="Pfam" id="PF06775">
    <property type="entry name" value="Seipin"/>
    <property type="match status" value="1"/>
</dbReference>
<evidence type="ECO:0000256" key="4">
    <source>
        <dbReference type="ARBA" id="ARBA00022989"/>
    </source>
</evidence>
<dbReference type="KEGG" id="mis:MICPUN_63945"/>
<dbReference type="PANTHER" id="PTHR21212">
    <property type="entry name" value="BERNARDINELLI-SEIP CONGENITAL LIPODYSTROPHY 2 HOMOLOG BSCL2 PROTEIN"/>
    <property type="match status" value="1"/>
</dbReference>
<proteinExistence type="predicted"/>
<keyword evidence="6 8" id="KW-0472">Membrane</keyword>
<evidence type="ECO:0000313" key="9">
    <source>
        <dbReference type="EMBL" id="ACO67362.1"/>
    </source>
</evidence>
<dbReference type="CDD" id="cd23995">
    <property type="entry name" value="Seipin_BSCL2_like"/>
    <property type="match status" value="1"/>
</dbReference>
<dbReference type="OMA" id="HVEMNAL"/>
<dbReference type="GO" id="GO:0006629">
    <property type="term" value="P:lipid metabolic process"/>
    <property type="evidence" value="ECO:0007669"/>
    <property type="project" value="UniProtKB-KW"/>
</dbReference>
<keyword evidence="10" id="KW-1185">Reference proteome</keyword>
<dbReference type="EMBL" id="CP001332">
    <property type="protein sequence ID" value="ACO67362.1"/>
    <property type="molecule type" value="Genomic_DNA"/>
</dbReference>
<dbReference type="eggNOG" id="KOG4200">
    <property type="taxonomic scope" value="Eukaryota"/>
</dbReference>
<evidence type="ECO:0008006" key="11">
    <source>
        <dbReference type="Google" id="ProtNLM"/>
    </source>
</evidence>
<comment type="subcellular location">
    <subcellularLocation>
        <location evidence="1">Endoplasmic reticulum membrane</location>
        <topology evidence="1">Multi-pass membrane protein</topology>
    </subcellularLocation>
</comment>
<evidence type="ECO:0000256" key="8">
    <source>
        <dbReference type="SAM" id="Phobius"/>
    </source>
</evidence>
<dbReference type="Proteomes" id="UP000002009">
    <property type="component" value="Chromosome 14"/>
</dbReference>
<dbReference type="GO" id="GO:0140042">
    <property type="term" value="P:lipid droplet formation"/>
    <property type="evidence" value="ECO:0007669"/>
    <property type="project" value="UniProtKB-ARBA"/>
</dbReference>
<evidence type="ECO:0000256" key="1">
    <source>
        <dbReference type="ARBA" id="ARBA00004477"/>
    </source>
</evidence>
<dbReference type="STRING" id="296587.C1EGP3"/>
<evidence type="ECO:0000256" key="6">
    <source>
        <dbReference type="ARBA" id="ARBA00023136"/>
    </source>
</evidence>
<feature type="region of interest" description="Disordered" evidence="7">
    <location>
        <begin position="328"/>
        <end position="376"/>
    </location>
</feature>
<evidence type="ECO:0000313" key="10">
    <source>
        <dbReference type="Proteomes" id="UP000002009"/>
    </source>
</evidence>
<organism evidence="9 10">
    <name type="scientific">Micromonas commoda (strain RCC299 / NOUM17 / CCMP2709)</name>
    <name type="common">Picoplanktonic green alga</name>
    <dbReference type="NCBI Taxonomy" id="296587"/>
    <lineage>
        <taxon>Eukaryota</taxon>
        <taxon>Viridiplantae</taxon>
        <taxon>Chlorophyta</taxon>
        <taxon>Mamiellophyceae</taxon>
        <taxon>Mamiellales</taxon>
        <taxon>Mamiellaceae</taxon>
        <taxon>Micromonas</taxon>
    </lineage>
</organism>